<feature type="domain" description="Nephrocystin 3-like N-terminal" evidence="5">
    <location>
        <begin position="234"/>
        <end position="393"/>
    </location>
</feature>
<dbReference type="AlphaFoldDB" id="A0A9W9DXR4"/>
<proteinExistence type="predicted"/>
<feature type="compositionally biased region" description="Basic residues" evidence="4">
    <location>
        <begin position="1"/>
        <end position="17"/>
    </location>
</feature>
<dbReference type="InterPro" id="IPR020472">
    <property type="entry name" value="WD40_PAC1"/>
</dbReference>
<dbReference type="PROSITE" id="PS00678">
    <property type="entry name" value="WD_REPEATS_1"/>
    <property type="match status" value="3"/>
</dbReference>
<name>A0A9W9DXR4_9AGAR</name>
<evidence type="ECO:0000256" key="1">
    <source>
        <dbReference type="ARBA" id="ARBA00022574"/>
    </source>
</evidence>
<dbReference type="InterPro" id="IPR001680">
    <property type="entry name" value="WD40_rpt"/>
</dbReference>
<organism evidence="6 7">
    <name type="scientific">Lentinula lateritia</name>
    <dbReference type="NCBI Taxonomy" id="40482"/>
    <lineage>
        <taxon>Eukaryota</taxon>
        <taxon>Fungi</taxon>
        <taxon>Dikarya</taxon>
        <taxon>Basidiomycota</taxon>
        <taxon>Agaricomycotina</taxon>
        <taxon>Agaricomycetes</taxon>
        <taxon>Agaricomycetidae</taxon>
        <taxon>Agaricales</taxon>
        <taxon>Marasmiineae</taxon>
        <taxon>Omphalotaceae</taxon>
        <taxon>Lentinula</taxon>
    </lineage>
</organism>
<evidence type="ECO:0000313" key="7">
    <source>
        <dbReference type="Proteomes" id="UP001150238"/>
    </source>
</evidence>
<dbReference type="Pfam" id="PF00400">
    <property type="entry name" value="WD40"/>
    <property type="match status" value="4"/>
</dbReference>
<gene>
    <name evidence="6" type="ORF">C8J55DRAFT_471001</name>
</gene>
<feature type="non-terminal residue" evidence="6">
    <location>
        <position position="927"/>
    </location>
</feature>
<dbReference type="Gene3D" id="2.130.10.10">
    <property type="entry name" value="YVTN repeat-like/Quinoprotein amine dehydrogenase"/>
    <property type="match status" value="2"/>
</dbReference>
<dbReference type="PRINTS" id="PR00320">
    <property type="entry name" value="GPROTEINBRPT"/>
</dbReference>
<protein>
    <recommendedName>
        <fullName evidence="5">Nephrocystin 3-like N-terminal domain-containing protein</fullName>
    </recommendedName>
</protein>
<dbReference type="SUPFAM" id="SSF52540">
    <property type="entry name" value="P-loop containing nucleoside triphosphate hydrolases"/>
    <property type="match status" value="1"/>
</dbReference>
<dbReference type="InterPro" id="IPR015943">
    <property type="entry name" value="WD40/YVTN_repeat-like_dom_sf"/>
</dbReference>
<feature type="repeat" description="WD" evidence="3">
    <location>
        <begin position="778"/>
        <end position="812"/>
    </location>
</feature>
<evidence type="ECO:0000256" key="4">
    <source>
        <dbReference type="SAM" id="MobiDB-lite"/>
    </source>
</evidence>
<feature type="repeat" description="WD" evidence="3">
    <location>
        <begin position="857"/>
        <end position="898"/>
    </location>
</feature>
<comment type="caution">
    <text evidence="6">The sequence shown here is derived from an EMBL/GenBank/DDBJ whole genome shotgun (WGS) entry which is preliminary data.</text>
</comment>
<dbReference type="PANTHER" id="PTHR22847">
    <property type="entry name" value="WD40 REPEAT PROTEIN"/>
    <property type="match status" value="1"/>
</dbReference>
<sequence length="927" mass="102734">MRKFARKVKNSFKKGKKSSPTSQSASPLPGTASEDIPAARTVSMEGSSVAQVQSVALGILGPALGLFKEASVALPPLQAVVGSVFKCFEIYQTISGNTEKLKALANDLASRTKFLQGILEKEGLESLGEPLIQDLAHDLERICTNVTVSQHMGPGQKLQMDKNSQTIEGFQKEIQDAYEQCKMKLLFTIERNTETILREFVLQSMKHSSEAFYDSDIVNRTPCHPETRKDILSAIEAWAIDASSGPGYCMFGMAGTGKSTIAISVCRMLKAKNVLAATFFCSRQIPECNNYRLIIPTLSYQLARFSKTFAMSLKGILTSDPDIVVKTPGVQIEKLLIEPWKAVITAAQMGIYHPMLVLDALDECQDIAKVLQPLVSAISKKELQGLKFFITSRPEPRIQAEIKAYSASGMKEFILHNVEGDIVQKDISLYLQKELEHISPTEEQLCILTDSSQQLFIYAATVVRFVKEVDGMSRQKTRLLDCTKNAAHMVDLEALYVKILDDAIPTKIEKEMKDDLNILYTIVSVGRPLTCKTIAELLQPEVEVETVSALIKKLGAVFYQVEQHGPILIFHKSFYDFLSSYKDSKYKYNAVTQHESLTLSCFQIMEKLCFNICDLPSSFIKDDDVPGFKDKVSKKIPETLNYCCQFWTDHFEIGQTDQLFQKVQEILIEKGIYWLEAMSLLKSLPRCSKMLDAILKTSSNNADHSSIERIVSYLQNLIRQFINGDVYGMTPHLYLSIMPFWKNGVGCKPQLRRGIKVINRVINWLPETTVTVNVSAIVNSVQYSPMGDKIGTGCDDNTVRIWDARTGSQIGEPLQGHDGSVSSVAFSPDGTRIVSGSDDSTVRIWDARTGAQIGVPLQGHDDQVSSVVFSPDGTRIVSGSYDNTIGIWDARTGAQIGVPLQGHDNWVYSVAFSPDGTRIASGSGDNT</sequence>
<dbReference type="Gene3D" id="3.40.50.300">
    <property type="entry name" value="P-loop containing nucleotide triphosphate hydrolases"/>
    <property type="match status" value="1"/>
</dbReference>
<dbReference type="InterPro" id="IPR019775">
    <property type="entry name" value="WD40_repeat_CS"/>
</dbReference>
<feature type="repeat" description="WD" evidence="3">
    <location>
        <begin position="814"/>
        <end position="855"/>
    </location>
</feature>
<dbReference type="InterPro" id="IPR027417">
    <property type="entry name" value="P-loop_NTPase"/>
</dbReference>
<feature type="repeat" description="WD" evidence="3">
    <location>
        <begin position="900"/>
        <end position="927"/>
    </location>
</feature>
<dbReference type="SMART" id="SM00320">
    <property type="entry name" value="WD40"/>
    <property type="match status" value="4"/>
</dbReference>
<keyword evidence="1 3" id="KW-0853">WD repeat</keyword>
<dbReference type="PANTHER" id="PTHR22847:SF637">
    <property type="entry name" value="WD REPEAT DOMAIN 5B"/>
    <property type="match status" value="1"/>
</dbReference>
<dbReference type="GO" id="GO:1990234">
    <property type="term" value="C:transferase complex"/>
    <property type="evidence" value="ECO:0007669"/>
    <property type="project" value="UniProtKB-ARBA"/>
</dbReference>
<dbReference type="SUPFAM" id="SSF50978">
    <property type="entry name" value="WD40 repeat-like"/>
    <property type="match status" value="1"/>
</dbReference>
<dbReference type="InterPro" id="IPR036322">
    <property type="entry name" value="WD40_repeat_dom_sf"/>
</dbReference>
<dbReference type="EMBL" id="JANVFS010000008">
    <property type="protein sequence ID" value="KAJ4488977.1"/>
    <property type="molecule type" value="Genomic_DNA"/>
</dbReference>
<dbReference type="InterPro" id="IPR056884">
    <property type="entry name" value="NPHP3-like_N"/>
</dbReference>
<evidence type="ECO:0000256" key="3">
    <source>
        <dbReference type="PROSITE-ProRule" id="PRU00221"/>
    </source>
</evidence>
<keyword evidence="2" id="KW-0677">Repeat</keyword>
<dbReference type="PROSITE" id="PS50082">
    <property type="entry name" value="WD_REPEATS_2"/>
    <property type="match status" value="4"/>
</dbReference>
<reference evidence="6" key="2">
    <citation type="journal article" date="2023" name="Proc. Natl. Acad. Sci. U.S.A.">
        <title>A global phylogenomic analysis of the shiitake genus Lentinula.</title>
        <authorList>
            <person name="Sierra-Patev S."/>
            <person name="Min B."/>
            <person name="Naranjo-Ortiz M."/>
            <person name="Looney B."/>
            <person name="Konkel Z."/>
            <person name="Slot J.C."/>
            <person name="Sakamoto Y."/>
            <person name="Steenwyk J.L."/>
            <person name="Rokas A."/>
            <person name="Carro J."/>
            <person name="Camarero S."/>
            <person name="Ferreira P."/>
            <person name="Molpeceres G."/>
            <person name="Ruiz-Duenas F.J."/>
            <person name="Serrano A."/>
            <person name="Henrissat B."/>
            <person name="Drula E."/>
            <person name="Hughes K.W."/>
            <person name="Mata J.L."/>
            <person name="Ishikawa N.K."/>
            <person name="Vargas-Isla R."/>
            <person name="Ushijima S."/>
            <person name="Smith C.A."/>
            <person name="Donoghue J."/>
            <person name="Ahrendt S."/>
            <person name="Andreopoulos W."/>
            <person name="He G."/>
            <person name="LaButti K."/>
            <person name="Lipzen A."/>
            <person name="Ng V."/>
            <person name="Riley R."/>
            <person name="Sandor L."/>
            <person name="Barry K."/>
            <person name="Martinez A.T."/>
            <person name="Xiao Y."/>
            <person name="Gibbons J.G."/>
            <person name="Terashima K."/>
            <person name="Grigoriev I.V."/>
            <person name="Hibbett D."/>
        </authorList>
    </citation>
    <scope>NUCLEOTIDE SEQUENCE</scope>
    <source>
        <strain evidence="6">Sp2 HRB7682 ss15</strain>
    </source>
</reference>
<feature type="region of interest" description="Disordered" evidence="4">
    <location>
        <begin position="1"/>
        <end position="34"/>
    </location>
</feature>
<evidence type="ECO:0000313" key="6">
    <source>
        <dbReference type="EMBL" id="KAJ4488977.1"/>
    </source>
</evidence>
<dbReference type="Pfam" id="PF24883">
    <property type="entry name" value="NPHP3_N"/>
    <property type="match status" value="1"/>
</dbReference>
<accession>A0A9W9DXR4</accession>
<dbReference type="PROSITE" id="PS50294">
    <property type="entry name" value="WD_REPEATS_REGION"/>
    <property type="match status" value="4"/>
</dbReference>
<dbReference type="Proteomes" id="UP001150238">
    <property type="component" value="Unassembled WGS sequence"/>
</dbReference>
<evidence type="ECO:0000256" key="2">
    <source>
        <dbReference type="ARBA" id="ARBA00022737"/>
    </source>
</evidence>
<reference evidence="6" key="1">
    <citation type="submission" date="2022-08" db="EMBL/GenBank/DDBJ databases">
        <authorList>
            <consortium name="DOE Joint Genome Institute"/>
            <person name="Min B."/>
            <person name="Riley R."/>
            <person name="Sierra-Patev S."/>
            <person name="Naranjo-Ortiz M."/>
            <person name="Looney B."/>
            <person name="Konkel Z."/>
            <person name="Slot J.C."/>
            <person name="Sakamoto Y."/>
            <person name="Steenwyk J.L."/>
            <person name="Rokas A."/>
            <person name="Carro J."/>
            <person name="Camarero S."/>
            <person name="Ferreira P."/>
            <person name="Molpeceres G."/>
            <person name="Ruiz-Duenas F.J."/>
            <person name="Serrano A."/>
            <person name="Henrissat B."/>
            <person name="Drula E."/>
            <person name="Hughes K.W."/>
            <person name="Mata J.L."/>
            <person name="Ishikawa N.K."/>
            <person name="Vargas-Isla R."/>
            <person name="Ushijima S."/>
            <person name="Smith C.A."/>
            <person name="Ahrendt S."/>
            <person name="Andreopoulos W."/>
            <person name="He G."/>
            <person name="Labutti K."/>
            <person name="Lipzen A."/>
            <person name="Ng V."/>
            <person name="Sandor L."/>
            <person name="Barry K."/>
            <person name="Martinez A.T."/>
            <person name="Xiao Y."/>
            <person name="Gibbons J.G."/>
            <person name="Terashima K."/>
            <person name="Hibbett D.S."/>
            <person name="Grigoriev I.V."/>
        </authorList>
    </citation>
    <scope>NUCLEOTIDE SEQUENCE</scope>
    <source>
        <strain evidence="6">Sp2 HRB7682 ss15</strain>
    </source>
</reference>
<evidence type="ECO:0000259" key="5">
    <source>
        <dbReference type="Pfam" id="PF24883"/>
    </source>
</evidence>
<dbReference type="CDD" id="cd00200">
    <property type="entry name" value="WD40"/>
    <property type="match status" value="1"/>
</dbReference>